<comment type="caution">
    <text evidence="2">The sequence shown here is derived from an EMBL/GenBank/DDBJ whole genome shotgun (WGS) entry which is preliminary data.</text>
</comment>
<feature type="signal peptide" evidence="1">
    <location>
        <begin position="1"/>
        <end position="20"/>
    </location>
</feature>
<evidence type="ECO:0000313" key="3">
    <source>
        <dbReference type="Proteomes" id="UP000269041"/>
    </source>
</evidence>
<dbReference type="Gene3D" id="2.180.10.10">
    <property type="entry name" value="RHS repeat-associated core"/>
    <property type="match status" value="1"/>
</dbReference>
<proteinExistence type="predicted"/>
<gene>
    <name evidence="2" type="ORF">EJA03_02990</name>
</gene>
<keyword evidence="1" id="KW-0732">Signal</keyword>
<evidence type="ECO:0000313" key="2">
    <source>
        <dbReference type="EMBL" id="RSD32550.1"/>
    </source>
</evidence>
<dbReference type="RefSeq" id="WP_125319759.1">
    <property type="nucleotide sequence ID" value="NZ_AP024889.1"/>
</dbReference>
<dbReference type="AlphaFoldDB" id="A0A3R9E206"/>
<dbReference type="EMBL" id="RSFA01000007">
    <property type="protein sequence ID" value="RSD32550.1"/>
    <property type="molecule type" value="Genomic_DNA"/>
</dbReference>
<keyword evidence="3" id="KW-1185">Reference proteome</keyword>
<evidence type="ECO:0000256" key="1">
    <source>
        <dbReference type="SAM" id="SignalP"/>
    </source>
</evidence>
<feature type="chain" id="PRO_5018604140" evidence="1">
    <location>
        <begin position="21"/>
        <end position="313"/>
    </location>
</feature>
<dbReference type="OrthoDB" id="6399177at2"/>
<reference evidence="2 3" key="1">
    <citation type="submission" date="2018-12" db="EMBL/GenBank/DDBJ databases">
        <title>Genomic taxonomy of the Vibrionaceae family.</title>
        <authorList>
            <person name="Gomez-Gil B."/>
            <person name="Enciso-Ibarra K."/>
        </authorList>
    </citation>
    <scope>NUCLEOTIDE SEQUENCE [LARGE SCALE GENOMIC DNA]</scope>
    <source>
        <strain evidence="2 3">CAIM 594</strain>
    </source>
</reference>
<accession>A0A3R9E206</accession>
<sequence>MTIKTSLTTLALLAAFNAHSYQHYAVFEDYADLGSVQANTSRITQISKTDNNQTTIAASYLYNDLGQVTQRDYADSTLNYAYNSDGLLASARALMKHGEINSYIRHTKENFISLYNYNEQGQVTLETKQIFHQEAADLNGTPIATYSIQYVYENNKLTQRVQTPQSGEDMSVKNFNYTYHSDGKLQQIQEIKLSTPTETSTLSFQYYPNGEIQTATQNLFAQGSKTIEMTYLDDASIYGPYYSDPVKEWKVDMDFFGLTFKPIETLKQTVGGVETTYSYQYQNDDNDNLADSLQLTISSPYFSKQISYEMTNQ</sequence>
<organism evidence="2 3">
    <name type="scientific">Vibrio pectenicida</name>
    <dbReference type="NCBI Taxonomy" id="62763"/>
    <lineage>
        <taxon>Bacteria</taxon>
        <taxon>Pseudomonadati</taxon>
        <taxon>Pseudomonadota</taxon>
        <taxon>Gammaproteobacteria</taxon>
        <taxon>Vibrionales</taxon>
        <taxon>Vibrionaceae</taxon>
        <taxon>Vibrio</taxon>
    </lineage>
</organism>
<protein>
    <submittedName>
        <fullName evidence="2">Uncharacterized protein</fullName>
    </submittedName>
</protein>
<dbReference type="Proteomes" id="UP000269041">
    <property type="component" value="Unassembled WGS sequence"/>
</dbReference>
<name>A0A3R9E206_9VIBR</name>